<evidence type="ECO:0000313" key="4">
    <source>
        <dbReference type="Proteomes" id="UP000789719"/>
    </source>
</evidence>
<gene>
    <name evidence="3" type="ORF">WGH24286_00689</name>
</gene>
<feature type="domain" description="Phosphoribosyltransferase" evidence="2">
    <location>
        <begin position="153"/>
        <end position="224"/>
    </location>
</feature>
<sequence length="225" mass="26215">MNCKLCSSFITYEVSFVDILWFKSIEEPLICDKCRAKFVYLSPNGCPQCNRQQDEHDVCFDCQRWNRQHAPLINRALLRYNDTMKQFIQAYKYQYDFTLAQVFKAEFTAFLKQAGDVVYVPIPMKSTQRQFNQVTALINQNKLKLVEVLVVKPTVFDQKQAQRNRQQRLTSEQPFCVNPHLVAAIKAKKIVLIDDIYTTGTTLHHAVAVLRQYTTAEIVSYTLCR</sequence>
<dbReference type="Pfam" id="PF00156">
    <property type="entry name" value="Pribosyltran"/>
    <property type="match status" value="1"/>
</dbReference>
<name>A0ABM8ZAA2_9LACO</name>
<keyword evidence="4" id="KW-1185">Reference proteome</keyword>
<dbReference type="EMBL" id="CAKKNT010000006">
    <property type="protein sequence ID" value="CAH0418271.1"/>
    <property type="molecule type" value="Genomic_DNA"/>
</dbReference>
<dbReference type="InterPro" id="IPR000836">
    <property type="entry name" value="PRTase_dom"/>
</dbReference>
<organism evidence="3 4">
    <name type="scientific">Periweissella ghanensis</name>
    <dbReference type="NCBI Taxonomy" id="467997"/>
    <lineage>
        <taxon>Bacteria</taxon>
        <taxon>Bacillati</taxon>
        <taxon>Bacillota</taxon>
        <taxon>Bacilli</taxon>
        <taxon>Lactobacillales</taxon>
        <taxon>Lactobacillaceae</taxon>
        <taxon>Periweissella</taxon>
    </lineage>
</organism>
<dbReference type="SUPFAM" id="SSF53271">
    <property type="entry name" value="PRTase-like"/>
    <property type="match status" value="1"/>
</dbReference>
<dbReference type="InterPro" id="IPR051910">
    <property type="entry name" value="ComF/GntX_DNA_util-trans"/>
</dbReference>
<evidence type="ECO:0000256" key="1">
    <source>
        <dbReference type="ARBA" id="ARBA00008007"/>
    </source>
</evidence>
<accession>A0ABM8ZAA2</accession>
<comment type="caution">
    <text evidence="3">The sequence shown here is derived from an EMBL/GenBank/DDBJ whole genome shotgun (WGS) entry which is preliminary data.</text>
</comment>
<comment type="similarity">
    <text evidence="1">Belongs to the ComF/GntX family.</text>
</comment>
<dbReference type="Gene3D" id="3.40.50.2020">
    <property type="match status" value="1"/>
</dbReference>
<dbReference type="PANTHER" id="PTHR47505:SF1">
    <property type="entry name" value="DNA UTILIZATION PROTEIN YHGH"/>
    <property type="match status" value="1"/>
</dbReference>
<reference evidence="3 4" key="1">
    <citation type="submission" date="2021-11" db="EMBL/GenBank/DDBJ databases">
        <authorList>
            <person name="Depoorter E."/>
        </authorList>
    </citation>
    <scope>NUCLEOTIDE SEQUENCE [LARGE SCALE GENOMIC DNA]</scope>
    <source>
        <strain evidence="3 4">LMG 24286</strain>
    </source>
</reference>
<dbReference type="PANTHER" id="PTHR47505">
    <property type="entry name" value="DNA UTILIZATION PROTEIN YHGH"/>
    <property type="match status" value="1"/>
</dbReference>
<proteinExistence type="inferred from homology"/>
<evidence type="ECO:0000259" key="2">
    <source>
        <dbReference type="Pfam" id="PF00156"/>
    </source>
</evidence>
<evidence type="ECO:0000313" key="3">
    <source>
        <dbReference type="EMBL" id="CAH0418271.1"/>
    </source>
</evidence>
<dbReference type="CDD" id="cd06223">
    <property type="entry name" value="PRTases_typeI"/>
    <property type="match status" value="1"/>
</dbReference>
<dbReference type="InterPro" id="IPR029057">
    <property type="entry name" value="PRTase-like"/>
</dbReference>
<protein>
    <recommendedName>
        <fullName evidence="2">Phosphoribosyltransferase domain-containing protein</fullName>
    </recommendedName>
</protein>
<dbReference type="Proteomes" id="UP000789719">
    <property type="component" value="Unassembled WGS sequence"/>
</dbReference>